<feature type="region of interest" description="Disordered" evidence="2">
    <location>
        <begin position="24"/>
        <end position="51"/>
    </location>
</feature>
<feature type="region of interest" description="Disordered" evidence="2">
    <location>
        <begin position="102"/>
        <end position="123"/>
    </location>
</feature>
<dbReference type="EMBL" id="JARKIB010000158">
    <property type="protein sequence ID" value="KAJ7730543.1"/>
    <property type="molecule type" value="Genomic_DNA"/>
</dbReference>
<organism evidence="3 4">
    <name type="scientific">Mycena metata</name>
    <dbReference type="NCBI Taxonomy" id="1033252"/>
    <lineage>
        <taxon>Eukaryota</taxon>
        <taxon>Fungi</taxon>
        <taxon>Dikarya</taxon>
        <taxon>Basidiomycota</taxon>
        <taxon>Agaricomycotina</taxon>
        <taxon>Agaricomycetes</taxon>
        <taxon>Agaricomycetidae</taxon>
        <taxon>Agaricales</taxon>
        <taxon>Marasmiineae</taxon>
        <taxon>Mycenaceae</taxon>
        <taxon>Mycena</taxon>
    </lineage>
</organism>
<keyword evidence="4" id="KW-1185">Reference proteome</keyword>
<feature type="compositionally biased region" description="Polar residues" evidence="2">
    <location>
        <begin position="593"/>
        <end position="607"/>
    </location>
</feature>
<feature type="compositionally biased region" description="Basic residues" evidence="2">
    <location>
        <begin position="107"/>
        <end position="119"/>
    </location>
</feature>
<evidence type="ECO:0000256" key="1">
    <source>
        <dbReference type="SAM" id="Coils"/>
    </source>
</evidence>
<feature type="coiled-coil region" evidence="1">
    <location>
        <begin position="864"/>
        <end position="958"/>
    </location>
</feature>
<sequence length="1110" mass="120085">MATTSTAEGTDVANISAVGTAPFILATSQPGQDGAGDGSAPSDDPHPPLKYKRVKVHMNSKGVAYLLNPTTGTRYDVSDNEDVLDSTPPRVRQGSSWLVWCDGKQGGKSKKGRRHRARKMRDTLSFLTSSTDLTLPSPQLCALTSQRVQVRRHRGAPAGGKKPTGWDLRPAAPISSEKKPEAGPSTQQPQGASGTEGTLTDVSDVTPSSPAEIQNGLLRGIPGEDLLASLVSDIGPAEGLTKRQKEKFSLLQGMMSMTRRTLLTSTGVALGQRVNVVELGDQVRNLRDEFADRINALREGITAASDRIEGALENNVISTAGQHMGWSGARATVNLEPSGLNQSASGYTLSAPIRGPTLTVFEAFAAEKSSQIGRAIDRQLGDEIEAPSRLPKLKEPAQYSGEDDDDKFFTWLGQFCTWLQGNTLGGPKYNLLRILYLKGALTVHTLQWFNSDVEPLDKESDIPHKFEGIICAMHRQFVTSATAVRATKEFEAVRYDASRGIKFLVSELLCTANRMREPPADITIGQRFMCLIPASVHNKLVWRGLVPEYADVNMRKNHARTWIEAQGSMRDGGGAQLTTSRPAALTCMAPGPSTGSGPIRSNKSGPSTRVAAPANAQPRGSGPAMAGSTPKSTKTCFRCGRVGHIASDRECLQYNDSASSRPRPALRAQHIPSSCTDGEFTEDEVQQQDADYDGLWGGDQYDAEELLDDYPADTHEEITEDLVEGEVGVDLDPNEAPDLDNLIDAAQADEVRVGISDTPSHSTILDLDALLIDVAGDGLPLWTAAGENACPESPTDSGPCFDALHTDFEARHGEGPYSGTPAVELAAIGTVGAEENAHEGWKGVRNLQPGVVLGYSPAYLCTTAIDVEAQNSEFERHLASLQQAITDLEKLIARRESARRYIIELQTRPVGSQSAAPHILAIALARSDINLTDMSANLAELLHRMDRMRSAKRFIEEELTRRMLECERYTRVRSRAQPRCRRIPVIDLSPPPSYRSASPSDSEEDLDEEPQVSMAASRVLGSLGEPDVPHAPEGTVVRDSYSLGPITEEDCLPAPDSDDAGGLTLVQQSFSGDVWLPDVTEDAKWWVSHLDDPDTLEPHVLSQRVEGAPR</sequence>
<proteinExistence type="predicted"/>
<feature type="region of interest" description="Disordered" evidence="2">
    <location>
        <begin position="984"/>
        <end position="1012"/>
    </location>
</feature>
<gene>
    <name evidence="3" type="ORF">B0H16DRAFT_1469516</name>
</gene>
<reference evidence="3" key="1">
    <citation type="submission" date="2023-03" db="EMBL/GenBank/DDBJ databases">
        <title>Massive genome expansion in bonnet fungi (Mycena s.s.) driven by repeated elements and novel gene families across ecological guilds.</title>
        <authorList>
            <consortium name="Lawrence Berkeley National Laboratory"/>
            <person name="Harder C.B."/>
            <person name="Miyauchi S."/>
            <person name="Viragh M."/>
            <person name="Kuo A."/>
            <person name="Thoen E."/>
            <person name="Andreopoulos B."/>
            <person name="Lu D."/>
            <person name="Skrede I."/>
            <person name="Drula E."/>
            <person name="Henrissat B."/>
            <person name="Morin E."/>
            <person name="Kohler A."/>
            <person name="Barry K."/>
            <person name="LaButti K."/>
            <person name="Morin E."/>
            <person name="Salamov A."/>
            <person name="Lipzen A."/>
            <person name="Mereny Z."/>
            <person name="Hegedus B."/>
            <person name="Baldrian P."/>
            <person name="Stursova M."/>
            <person name="Weitz H."/>
            <person name="Taylor A."/>
            <person name="Grigoriev I.V."/>
            <person name="Nagy L.G."/>
            <person name="Martin F."/>
            <person name="Kauserud H."/>
        </authorList>
    </citation>
    <scope>NUCLEOTIDE SEQUENCE</scope>
    <source>
        <strain evidence="3">CBHHK182m</strain>
    </source>
</reference>
<dbReference type="AlphaFoldDB" id="A0AAD7HYX6"/>
<keyword evidence="1" id="KW-0175">Coiled coil</keyword>
<accession>A0AAD7HYX6</accession>
<feature type="compositionally biased region" description="Polar residues" evidence="2">
    <location>
        <begin position="184"/>
        <end position="212"/>
    </location>
</feature>
<dbReference type="Proteomes" id="UP001215598">
    <property type="component" value="Unassembled WGS sequence"/>
</dbReference>
<comment type="caution">
    <text evidence="3">The sequence shown here is derived from an EMBL/GenBank/DDBJ whole genome shotgun (WGS) entry which is preliminary data.</text>
</comment>
<evidence type="ECO:0008006" key="5">
    <source>
        <dbReference type="Google" id="ProtNLM"/>
    </source>
</evidence>
<feature type="region of interest" description="Disordered" evidence="2">
    <location>
        <begin position="589"/>
        <end position="633"/>
    </location>
</feature>
<name>A0AAD7HYX6_9AGAR</name>
<evidence type="ECO:0000313" key="3">
    <source>
        <dbReference type="EMBL" id="KAJ7730543.1"/>
    </source>
</evidence>
<evidence type="ECO:0000313" key="4">
    <source>
        <dbReference type="Proteomes" id="UP001215598"/>
    </source>
</evidence>
<feature type="region of interest" description="Disordered" evidence="2">
    <location>
        <begin position="144"/>
        <end position="216"/>
    </location>
</feature>
<evidence type="ECO:0000256" key="2">
    <source>
        <dbReference type="SAM" id="MobiDB-lite"/>
    </source>
</evidence>
<protein>
    <recommendedName>
        <fullName evidence="5">CCHC-type domain-containing protein</fullName>
    </recommendedName>
</protein>
<feature type="compositionally biased region" description="Low complexity" evidence="2">
    <location>
        <begin position="28"/>
        <end position="42"/>
    </location>
</feature>
<feature type="compositionally biased region" description="Acidic residues" evidence="2">
    <location>
        <begin position="1001"/>
        <end position="1010"/>
    </location>
</feature>